<accession>A0AAV0B1Q5</accession>
<feature type="domain" description="Sfi1 spindle body" evidence="1">
    <location>
        <begin position="428"/>
        <end position="567"/>
    </location>
</feature>
<gene>
    <name evidence="2" type="ORF">PPACK8108_LOCUS12302</name>
</gene>
<protein>
    <submittedName>
        <fullName evidence="2">Expressed protein</fullName>
    </submittedName>
</protein>
<dbReference type="Proteomes" id="UP001153365">
    <property type="component" value="Unassembled WGS sequence"/>
</dbReference>
<evidence type="ECO:0000259" key="1">
    <source>
        <dbReference type="Pfam" id="PF08457"/>
    </source>
</evidence>
<sequence length="667" mass="79664">MPLSNTDVQLASVSSSASTFPQLSSSEIDILSQILCCTPSDTTAFNALLRPYRDTLQKNSIDPKKDEKFYSFLLKLSLVPGSDWRTKWQKVLSEQLSLKSKHSGHRPSSLAKINSHAVPSTSRIQALQSKPSKSVHFLPLGELVRTSDDPTLPAQPTLTKVSYPDFESPRFTDPSDVIARRARRRQLLQHFLNRWQIEIIKWHELASEVDKARITIDKSLAYQTWKQKAKYLNNKSNAVTRAYETRTLEIGLKRWRDLSYFQRQKKWRNLMKKTYQNIQTVSKQELCRRVLIIWVNHVRSSAFYMSSSRNLVLRLLRNWVHNTRNIDRLRSVSDNFQLQVDIAQVRYLLKRWQYIRVTNLKVDQFLAANKLQRKSRVYAYWRYLCYQRQKARVQLFKSRLRQFFKSLRSSYEYQLLLKQTVIRVTILRDQNNKLKFFRHWVIYERGIFLERARKTRLLRLCLRLWSHKMEFVTIRLPTIGRQLKLRYPFLLSHSLLLQWRERICMIHHYQEKSIHRYESSIIRKFYLAWKSKRERCLQSILVSAISRKKLVCAKLFKIWNRKAHKRKQIIWLQLRTIRHLQFNFTVWKEAVRLRRRLLGNILEFQFVIQKRLRGKIFLKWRSRKDFLSENTFLAKSENLQRLKRFSSCVLTSGSLGVCSTSAITTLC</sequence>
<reference evidence="2" key="1">
    <citation type="submission" date="2022-06" db="EMBL/GenBank/DDBJ databases">
        <authorList>
            <consortium name="SYNGENTA / RWTH Aachen University"/>
        </authorList>
    </citation>
    <scope>NUCLEOTIDE SEQUENCE</scope>
</reference>
<dbReference type="InterPro" id="IPR013665">
    <property type="entry name" value="Sfi1_dom"/>
</dbReference>
<keyword evidence="3" id="KW-1185">Reference proteome</keyword>
<proteinExistence type="predicted"/>
<comment type="caution">
    <text evidence="2">The sequence shown here is derived from an EMBL/GenBank/DDBJ whole genome shotgun (WGS) entry which is preliminary data.</text>
</comment>
<dbReference type="AlphaFoldDB" id="A0AAV0B1Q5"/>
<name>A0AAV0B1Q5_PHAPC</name>
<dbReference type="EMBL" id="CALTRL010002941">
    <property type="protein sequence ID" value="CAH7677162.1"/>
    <property type="molecule type" value="Genomic_DNA"/>
</dbReference>
<evidence type="ECO:0000313" key="3">
    <source>
        <dbReference type="Proteomes" id="UP001153365"/>
    </source>
</evidence>
<dbReference type="Pfam" id="PF08457">
    <property type="entry name" value="Sfi1"/>
    <property type="match status" value="1"/>
</dbReference>
<organism evidence="2 3">
    <name type="scientific">Phakopsora pachyrhizi</name>
    <name type="common">Asian soybean rust disease fungus</name>
    <dbReference type="NCBI Taxonomy" id="170000"/>
    <lineage>
        <taxon>Eukaryota</taxon>
        <taxon>Fungi</taxon>
        <taxon>Dikarya</taxon>
        <taxon>Basidiomycota</taxon>
        <taxon>Pucciniomycotina</taxon>
        <taxon>Pucciniomycetes</taxon>
        <taxon>Pucciniales</taxon>
        <taxon>Phakopsoraceae</taxon>
        <taxon>Phakopsora</taxon>
    </lineage>
</organism>
<evidence type="ECO:0000313" key="2">
    <source>
        <dbReference type="EMBL" id="CAH7677162.1"/>
    </source>
</evidence>